<evidence type="ECO:0000256" key="7">
    <source>
        <dbReference type="PIRSR" id="PIRSR623088-3"/>
    </source>
</evidence>
<dbReference type="InterPro" id="IPR036971">
    <property type="entry name" value="PDEase_catalytic_dom_sf"/>
</dbReference>
<dbReference type="FunFam" id="1.10.1300.10:FF:000003">
    <property type="entry name" value="Phosphodiesterase"/>
    <property type="match status" value="1"/>
</dbReference>
<evidence type="ECO:0000256" key="2">
    <source>
        <dbReference type="ARBA" id="ARBA00022535"/>
    </source>
</evidence>
<dbReference type="SUPFAM" id="SSF55781">
    <property type="entry name" value="GAF domain-like"/>
    <property type="match status" value="2"/>
</dbReference>
<dbReference type="EnsemblMetazoa" id="CLYHEMT014525.3">
    <property type="protein sequence ID" value="CLYHEMP014525.3"/>
    <property type="gene ID" value="CLYHEMG014525"/>
</dbReference>
<dbReference type="Proteomes" id="UP000594262">
    <property type="component" value="Unplaced"/>
</dbReference>
<feature type="binding site" evidence="6">
    <location>
        <begin position="611"/>
        <end position="615"/>
    </location>
    <ligand>
        <name>AMP</name>
        <dbReference type="ChEBI" id="CHEBI:456215"/>
    </ligand>
</feature>
<feature type="binding site" evidence="7">
    <location>
        <position position="650"/>
    </location>
    <ligand>
        <name>Zn(2+)</name>
        <dbReference type="ChEBI" id="CHEBI:29105"/>
        <label>2</label>
    </ligand>
</feature>
<evidence type="ECO:0000256" key="8">
    <source>
        <dbReference type="SAM" id="MobiDB-lite"/>
    </source>
</evidence>
<dbReference type="RefSeq" id="XP_066928049.1">
    <property type="nucleotide sequence ID" value="XM_067071948.1"/>
</dbReference>
<organism evidence="10 11">
    <name type="scientific">Clytia hemisphaerica</name>
    <dbReference type="NCBI Taxonomy" id="252671"/>
    <lineage>
        <taxon>Eukaryota</taxon>
        <taxon>Metazoa</taxon>
        <taxon>Cnidaria</taxon>
        <taxon>Hydrozoa</taxon>
        <taxon>Hydroidolina</taxon>
        <taxon>Leptothecata</taxon>
        <taxon>Obeliida</taxon>
        <taxon>Clytiidae</taxon>
        <taxon>Clytia</taxon>
    </lineage>
</organism>
<keyword evidence="2" id="KW-0140">cGMP</keyword>
<evidence type="ECO:0000256" key="6">
    <source>
        <dbReference type="PIRSR" id="PIRSR623088-2"/>
    </source>
</evidence>
<dbReference type="GO" id="GO:0046872">
    <property type="term" value="F:metal ion binding"/>
    <property type="evidence" value="ECO:0007669"/>
    <property type="project" value="UniProtKB-KW"/>
</dbReference>
<evidence type="ECO:0000313" key="10">
    <source>
        <dbReference type="EnsemblMetazoa" id="CLYHEMP014525.2"/>
    </source>
</evidence>
<dbReference type="Pfam" id="PF00233">
    <property type="entry name" value="PDEase_I"/>
    <property type="match status" value="1"/>
</dbReference>
<evidence type="ECO:0000259" key="9">
    <source>
        <dbReference type="PROSITE" id="PS51845"/>
    </source>
</evidence>
<dbReference type="PANTHER" id="PTHR11347">
    <property type="entry name" value="CYCLIC NUCLEOTIDE PHOSPHODIESTERASE"/>
    <property type="match status" value="1"/>
</dbReference>
<dbReference type="InterPro" id="IPR023088">
    <property type="entry name" value="PDEase"/>
</dbReference>
<name>A0A7M5WYH0_9CNID</name>
<dbReference type="SMART" id="SM00065">
    <property type="entry name" value="GAF"/>
    <property type="match status" value="2"/>
</dbReference>
<dbReference type="AlphaFoldDB" id="A0A7M5WYH0"/>
<protein>
    <recommendedName>
        <fullName evidence="9">PDEase domain-containing protein</fullName>
    </recommendedName>
</protein>
<dbReference type="EnsemblMetazoa" id="CLYHEMT014525.2">
    <property type="protein sequence ID" value="CLYHEMP014525.2"/>
    <property type="gene ID" value="CLYHEMG014525"/>
</dbReference>
<feature type="region of interest" description="Disordered" evidence="8">
    <location>
        <begin position="1"/>
        <end position="60"/>
    </location>
</feature>
<dbReference type="SUPFAM" id="SSF109604">
    <property type="entry name" value="HD-domain/PDEase-like"/>
    <property type="match status" value="1"/>
</dbReference>
<dbReference type="InterPro" id="IPR029016">
    <property type="entry name" value="GAF-like_dom_sf"/>
</dbReference>
<sequence>MSSPLKQVGSRRLPPIKGGSNPGSASASPHNSRKKISKSAGGGSSPIIFKDNENRKSPRSHHIDIESAFQQGPFRSPLLDFKQTLTAGLSPPLKQTKSTDPTIFLHDLSLIDPEIIFVFLKNHPSLIQQYVSDYVTREDIEEWLDIKTLEKYHERLSITSFDGCGIPPAASWRNTSCLERQQFMEKFIAEVQQVHGDVRGGILNQLVDCCASGVNATGHNLYLADGEGKRIWKFLPESTKPVNLQIVREGSTIACYVAATKETICTSDIKDERYPEGVGVKDFQSGSVLCQPIISPNGDLMGVMELTRLASMTSFSDTDNQIVNGYLTWGSIVLYYAEMYHSMHKQRRLNEFLLNVTKSIFQDIVSMDTVIMKIMNFAQTLVDADRTSLFLLDNKTDELYARIFDIGTGLETKLQEEIRFPKSKGVAGHVATTGETLNIKNAYDDPRFNRDIDVQTGYKTHTLLCMPIFIRGNLIGVVQMVNKKQGVFTTADEKAFQTFAVYCGLALHHAKLYDKIRRSEQKYKVALEVLSYHSMCTEYEVDTVKNHDLVNTKEQVGAFELNILDLETIEMSRIAIDLFTELFQTDSRFDPEELTRFTLTVRRNYRRVPYHNWSHAFTVAHCMYCVVANSKGLLTGLEAVALYVSCLCHDLDHRGKNNEWMKTESTPLAAVYTTSTLEHHHFNQTITILQHEGHNIFSHLNSSEYKQILGIIKECILATDLAQFFGNKAKLNDIVNKGKFSWENSEHRRMFRALSMTACDLSACAKPWKIQYETVKVIFQEFYAQGDEEKALGRTPVPMMDRDTADKLPNHQVGFLVGICIPGYELLCKLVPGTKPLLDGAKKNFAVWSEMVKKQNEEKEKEKEREKMKQLEEAKKENRDE</sequence>
<dbReference type="GO" id="GO:0007165">
    <property type="term" value="P:signal transduction"/>
    <property type="evidence" value="ECO:0007669"/>
    <property type="project" value="InterPro"/>
</dbReference>
<evidence type="ECO:0000256" key="4">
    <source>
        <dbReference type="ARBA" id="ARBA00022801"/>
    </source>
</evidence>
<dbReference type="InterPro" id="IPR003018">
    <property type="entry name" value="GAF"/>
</dbReference>
<dbReference type="SMART" id="SM00471">
    <property type="entry name" value="HDc"/>
    <property type="match status" value="1"/>
</dbReference>
<evidence type="ECO:0000313" key="11">
    <source>
        <dbReference type="Proteomes" id="UP000594262"/>
    </source>
</evidence>
<feature type="binding site" evidence="7">
    <location>
        <position position="650"/>
    </location>
    <ligand>
        <name>Zn(2+)</name>
        <dbReference type="ChEBI" id="CHEBI:29105"/>
        <label>1</label>
    </ligand>
</feature>
<feature type="binding site" evidence="6">
    <location>
        <position position="812"/>
    </location>
    <ligand>
        <name>AMP</name>
        <dbReference type="ChEBI" id="CHEBI:456215"/>
    </ligand>
</feature>
<proteinExistence type="inferred from homology"/>
<feature type="region of interest" description="Disordered" evidence="8">
    <location>
        <begin position="855"/>
        <end position="881"/>
    </location>
</feature>
<feature type="binding site" evidence="7">
    <location>
        <position position="649"/>
    </location>
    <ligand>
        <name>Zn(2+)</name>
        <dbReference type="ChEBI" id="CHEBI:29105"/>
        <label>1</label>
    </ligand>
</feature>
<keyword evidence="3 7" id="KW-0479">Metal-binding</keyword>
<dbReference type="PROSITE" id="PS51845">
    <property type="entry name" value="PDEASE_I_2"/>
    <property type="match status" value="1"/>
</dbReference>
<feature type="binding site" evidence="6">
    <location>
        <position position="650"/>
    </location>
    <ligand>
        <name>AMP</name>
        <dbReference type="ChEBI" id="CHEBI:456215"/>
    </ligand>
</feature>
<keyword evidence="4" id="KW-0378">Hydrolase</keyword>
<feature type="binding site" evidence="7">
    <location>
        <position position="615"/>
    </location>
    <ligand>
        <name>Zn(2+)</name>
        <dbReference type="ChEBI" id="CHEBI:29105"/>
        <label>1</label>
    </ligand>
</feature>
<feature type="binding site" evidence="6">
    <location>
        <position position="760"/>
    </location>
    <ligand>
        <name>AMP</name>
        <dbReference type="ChEBI" id="CHEBI:456215"/>
    </ligand>
</feature>
<accession>A0A7M5WYH0</accession>
<dbReference type="InterPro" id="IPR002073">
    <property type="entry name" value="PDEase_catalytic_dom"/>
</dbReference>
<feature type="binding site" evidence="7">
    <location>
        <position position="760"/>
    </location>
    <ligand>
        <name>Zn(2+)</name>
        <dbReference type="ChEBI" id="CHEBI:29105"/>
        <label>1</label>
    </ligand>
</feature>
<feature type="domain" description="PDEase" evidence="9">
    <location>
        <begin position="537"/>
        <end position="855"/>
    </location>
</feature>
<evidence type="ECO:0000256" key="3">
    <source>
        <dbReference type="ARBA" id="ARBA00022723"/>
    </source>
</evidence>
<keyword evidence="11" id="KW-1185">Reference proteome</keyword>
<dbReference type="InterPro" id="IPR003607">
    <property type="entry name" value="HD/PDEase_dom"/>
</dbReference>
<comment type="similarity">
    <text evidence="1">Belongs to the cyclic nucleotide phosphodiesterase family.</text>
</comment>
<reference evidence="10" key="1">
    <citation type="submission" date="2021-01" db="UniProtKB">
        <authorList>
            <consortium name="EnsemblMetazoa"/>
        </authorList>
    </citation>
    <scope>IDENTIFICATION</scope>
</reference>
<feature type="compositionally biased region" description="Basic and acidic residues" evidence="8">
    <location>
        <begin position="50"/>
        <end position="60"/>
    </location>
</feature>
<dbReference type="Gene3D" id="3.30.450.40">
    <property type="match status" value="2"/>
</dbReference>
<dbReference type="Gene3D" id="1.10.1300.10">
    <property type="entry name" value="3'5'-cyclic nucleotide phosphodiesterase, catalytic domain"/>
    <property type="match status" value="1"/>
</dbReference>
<evidence type="ECO:0000256" key="1">
    <source>
        <dbReference type="ARBA" id="ARBA00007648"/>
    </source>
</evidence>
<feature type="active site" description="Proton donor" evidence="5">
    <location>
        <position position="611"/>
    </location>
</feature>
<dbReference type="PRINTS" id="PR00387">
    <property type="entry name" value="PDIESTERASE1"/>
</dbReference>
<dbReference type="RefSeq" id="XP_066928048.1">
    <property type="nucleotide sequence ID" value="XM_067071947.1"/>
</dbReference>
<dbReference type="GeneID" id="136815495"/>
<evidence type="ECO:0000256" key="5">
    <source>
        <dbReference type="PIRSR" id="PIRSR623088-1"/>
    </source>
</evidence>
<dbReference type="CDD" id="cd00077">
    <property type="entry name" value="HDc"/>
    <property type="match status" value="1"/>
</dbReference>
<dbReference type="OrthoDB" id="295473at2759"/>
<dbReference type="FunFam" id="3.30.450.40:FF:000067">
    <property type="entry name" value="Phosphodiesterase"/>
    <property type="match status" value="1"/>
</dbReference>
<dbReference type="Pfam" id="PF01590">
    <property type="entry name" value="GAF"/>
    <property type="match status" value="2"/>
</dbReference>
<dbReference type="GO" id="GO:0004114">
    <property type="term" value="F:3',5'-cyclic-nucleotide phosphodiesterase activity"/>
    <property type="evidence" value="ECO:0007669"/>
    <property type="project" value="InterPro"/>
</dbReference>